<dbReference type="Pfam" id="PF02563">
    <property type="entry name" value="Poly_export"/>
    <property type="match status" value="1"/>
</dbReference>
<proteinExistence type="predicted"/>
<keyword evidence="1" id="KW-0732">Signal</keyword>
<dbReference type="InterPro" id="IPR019554">
    <property type="entry name" value="Soluble_ligand-bd"/>
</dbReference>
<dbReference type="InterPro" id="IPR049712">
    <property type="entry name" value="Poly_export"/>
</dbReference>
<reference evidence="4 5" key="1">
    <citation type="submission" date="2019-10" db="EMBL/GenBank/DDBJ databases">
        <title>Epibacterium sp. nov., isolated from seawater.</title>
        <authorList>
            <person name="Zhang X."/>
            <person name="Li N."/>
        </authorList>
    </citation>
    <scope>NUCLEOTIDE SEQUENCE [LARGE SCALE GENOMIC DNA]</scope>
    <source>
        <strain evidence="4 5">SM1979</strain>
    </source>
</reference>
<evidence type="ECO:0000259" key="3">
    <source>
        <dbReference type="Pfam" id="PF10531"/>
    </source>
</evidence>
<evidence type="ECO:0000313" key="4">
    <source>
        <dbReference type="EMBL" id="MQQ09572.1"/>
    </source>
</evidence>
<dbReference type="EMBL" id="WIBF01000009">
    <property type="protein sequence ID" value="MQQ09572.1"/>
    <property type="molecule type" value="Genomic_DNA"/>
</dbReference>
<evidence type="ECO:0000313" key="5">
    <source>
        <dbReference type="Proteomes" id="UP000444174"/>
    </source>
</evidence>
<name>A0A843YJY9_9RHOB</name>
<dbReference type="PANTHER" id="PTHR33619:SF3">
    <property type="entry name" value="POLYSACCHARIDE EXPORT PROTEIN GFCE-RELATED"/>
    <property type="match status" value="1"/>
</dbReference>
<dbReference type="RefSeq" id="WP_153216542.1">
    <property type="nucleotide sequence ID" value="NZ_WIBF01000009.1"/>
</dbReference>
<protein>
    <submittedName>
        <fullName evidence="4">Polysaccharide export protein</fullName>
    </submittedName>
</protein>
<keyword evidence="5" id="KW-1185">Reference proteome</keyword>
<dbReference type="GO" id="GO:0015159">
    <property type="term" value="F:polysaccharide transmembrane transporter activity"/>
    <property type="evidence" value="ECO:0007669"/>
    <property type="project" value="InterPro"/>
</dbReference>
<accession>A0A843YJY9</accession>
<dbReference type="Proteomes" id="UP000444174">
    <property type="component" value="Unassembled WGS sequence"/>
</dbReference>
<dbReference type="InterPro" id="IPR003715">
    <property type="entry name" value="Poly_export_N"/>
</dbReference>
<comment type="caution">
    <text evidence="4">The sequence shown here is derived from an EMBL/GenBank/DDBJ whole genome shotgun (WGS) entry which is preliminary data.</text>
</comment>
<sequence length="206" mass="21984">MAWLTAIVITMAAFGAVFGVGPTAAQAGSYIIKPGDTLRIEVLEDESLNRNALVLPDGTISFPLAGVIRPSGRTVNQVQNVLRGQLAPNFATPPTVHVSVAALRDPKEDLAGPRFDIFALGEVAVPGRKEVEPGITLLQFLAEAGGLSRFAADKRIELHRTDPSTGRVTTFLFNYRVPQGDGATINGGTRLQAGDVIKVPQKRLFE</sequence>
<dbReference type="PANTHER" id="PTHR33619">
    <property type="entry name" value="POLYSACCHARIDE EXPORT PROTEIN GFCE-RELATED"/>
    <property type="match status" value="1"/>
</dbReference>
<evidence type="ECO:0000259" key="2">
    <source>
        <dbReference type="Pfam" id="PF02563"/>
    </source>
</evidence>
<feature type="domain" description="Soluble ligand binding" evidence="3">
    <location>
        <begin position="120"/>
        <end position="168"/>
    </location>
</feature>
<dbReference type="Gene3D" id="3.10.560.10">
    <property type="entry name" value="Outer membrane lipoprotein wza domain like"/>
    <property type="match status" value="1"/>
</dbReference>
<dbReference type="AlphaFoldDB" id="A0A843YJY9"/>
<organism evidence="4 5">
    <name type="scientific">Tritonibacter litoralis</name>
    <dbReference type="NCBI Taxonomy" id="2662264"/>
    <lineage>
        <taxon>Bacteria</taxon>
        <taxon>Pseudomonadati</taxon>
        <taxon>Pseudomonadota</taxon>
        <taxon>Alphaproteobacteria</taxon>
        <taxon>Rhodobacterales</taxon>
        <taxon>Paracoccaceae</taxon>
        <taxon>Tritonibacter</taxon>
    </lineage>
</organism>
<evidence type="ECO:0000256" key="1">
    <source>
        <dbReference type="ARBA" id="ARBA00022729"/>
    </source>
</evidence>
<gene>
    <name evidence="4" type="ORF">GFB49_13975</name>
</gene>
<dbReference type="Pfam" id="PF10531">
    <property type="entry name" value="SLBB"/>
    <property type="match status" value="1"/>
</dbReference>
<feature type="domain" description="Polysaccharide export protein N-terminal" evidence="2">
    <location>
        <begin position="25"/>
        <end position="100"/>
    </location>
</feature>
<dbReference type="Gene3D" id="3.30.1950.10">
    <property type="entry name" value="wza like domain"/>
    <property type="match status" value="1"/>
</dbReference>